<keyword evidence="1" id="KW-0614">Plasmid</keyword>
<sequence length="168" mass="19673">MDNIKKAININELDRIEFSASQLRIIKKHRLKTIIGLYASLAVIVFMLTYFIIMLTDNFKLTDKIIIGIIVILMIICIFVIIKSIISIHCSLYQKAQYGIIEKKFTQTRKQNKRKKVFYCFNISFPEKNVFIENVSCSKDFYLKSTEGDKVLVISFYKNDLRAIEVIR</sequence>
<accession>A0ACD1BGX2</accession>
<geneLocation type="plasmid" evidence="1 2">
    <name>p1</name>
</geneLocation>
<name>A0ACD1BGX2_9CLOT</name>
<reference evidence="1" key="1">
    <citation type="submission" date="2020-04" db="EMBL/GenBank/DDBJ databases">
        <title>A novel bacterium ('Candidatus Sarcina troglodytae' sp. nov.) linked to a protracted, uniformly lethal epizootic among sanctuary western chimpanzees (Pan troglodytes verus) in Sierra Leone.</title>
        <authorList>
            <person name="Owens L.A."/>
            <person name="Colitti B."/>
            <person name="Hirji I."/>
            <person name="Pizaro A."/>
            <person name="Jaffe J.E."/>
            <person name="Moittie S."/>
            <person name="Bishop-Lilly K.A."/>
            <person name="Estrella L.A."/>
            <person name="Voegtly L.J."/>
            <person name="Kuhn J.H."/>
            <person name="Suen G."/>
            <person name="Deblois C.L."/>
            <person name="Dunn C."/>
            <person name="Juan-Salles C."/>
            <person name="Goldberg T.L."/>
        </authorList>
    </citation>
    <scope>NUCLEOTIDE SEQUENCE</scope>
    <source>
        <strain evidence="1">JB2</strain>
    </source>
</reference>
<evidence type="ECO:0000313" key="1">
    <source>
        <dbReference type="EMBL" id="QPJ86593.1"/>
    </source>
</evidence>
<dbReference type="EMBL" id="CP051755">
    <property type="protein sequence ID" value="QPJ86593.1"/>
    <property type="molecule type" value="Genomic_DNA"/>
</dbReference>
<gene>
    <name evidence="1" type="ORF">HH195_11525</name>
</gene>
<dbReference type="Proteomes" id="UP000594603">
    <property type="component" value="Plasmid p1"/>
</dbReference>
<proteinExistence type="predicted"/>
<keyword evidence="2" id="KW-1185">Reference proteome</keyword>
<evidence type="ECO:0000313" key="2">
    <source>
        <dbReference type="Proteomes" id="UP000594603"/>
    </source>
</evidence>
<organism evidence="1 2">
    <name type="scientific">Candidatus Sarcina troglodytae</name>
    <dbReference type="NCBI Taxonomy" id="2726954"/>
    <lineage>
        <taxon>Bacteria</taxon>
        <taxon>Bacillati</taxon>
        <taxon>Bacillota</taxon>
        <taxon>Clostridia</taxon>
        <taxon>Eubacteriales</taxon>
        <taxon>Clostridiaceae</taxon>
        <taxon>Sarcina</taxon>
    </lineage>
</organism>
<protein>
    <submittedName>
        <fullName evidence="1">Uncharacterized protein</fullName>
    </submittedName>
</protein>